<protein>
    <submittedName>
        <fullName evidence="3">GTPase Era</fullName>
    </submittedName>
</protein>
<evidence type="ECO:0000259" key="2">
    <source>
        <dbReference type="Pfam" id="PF01926"/>
    </source>
</evidence>
<dbReference type="InterPro" id="IPR027417">
    <property type="entry name" value="P-loop_NTPase"/>
</dbReference>
<dbReference type="SUPFAM" id="SSF52540">
    <property type="entry name" value="P-loop containing nucleoside triphosphate hydrolases"/>
    <property type="match status" value="1"/>
</dbReference>
<dbReference type="RefSeq" id="WP_310820764.1">
    <property type="nucleotide sequence ID" value="NZ_CP036268.1"/>
</dbReference>
<evidence type="ECO:0000313" key="3">
    <source>
        <dbReference type="EMBL" id="QDT39375.1"/>
    </source>
</evidence>
<dbReference type="PANTHER" id="PTHR42698:SF1">
    <property type="entry name" value="GTPASE ERA, MITOCHONDRIAL"/>
    <property type="match status" value="1"/>
</dbReference>
<dbReference type="GO" id="GO:0019843">
    <property type="term" value="F:rRNA binding"/>
    <property type="evidence" value="ECO:0007669"/>
    <property type="project" value="TreeGrafter"/>
</dbReference>
<dbReference type="GO" id="GO:0005525">
    <property type="term" value="F:GTP binding"/>
    <property type="evidence" value="ECO:0007669"/>
    <property type="project" value="InterPro"/>
</dbReference>
<dbReference type="KEGG" id="svp:Pan189_37820"/>
<dbReference type="InterPro" id="IPR006073">
    <property type="entry name" value="GTP-bd"/>
</dbReference>
<evidence type="ECO:0000313" key="4">
    <source>
        <dbReference type="Proteomes" id="UP000317318"/>
    </source>
</evidence>
<dbReference type="GO" id="GO:0043024">
    <property type="term" value="F:ribosomal small subunit binding"/>
    <property type="evidence" value="ECO:0007669"/>
    <property type="project" value="TreeGrafter"/>
</dbReference>
<feature type="domain" description="G" evidence="2">
    <location>
        <begin position="59"/>
        <end position="210"/>
    </location>
</feature>
<dbReference type="Gene3D" id="3.40.50.300">
    <property type="entry name" value="P-loop containing nucleotide triphosphate hydrolases"/>
    <property type="match status" value="1"/>
</dbReference>
<dbReference type="GO" id="GO:0000028">
    <property type="term" value="P:ribosomal small subunit assembly"/>
    <property type="evidence" value="ECO:0007669"/>
    <property type="project" value="TreeGrafter"/>
</dbReference>
<dbReference type="GO" id="GO:0005829">
    <property type="term" value="C:cytosol"/>
    <property type="evidence" value="ECO:0007669"/>
    <property type="project" value="TreeGrafter"/>
</dbReference>
<proteinExistence type="predicted"/>
<keyword evidence="4" id="KW-1185">Reference proteome</keyword>
<keyword evidence="1" id="KW-0175">Coiled coil</keyword>
<evidence type="ECO:0000256" key="1">
    <source>
        <dbReference type="SAM" id="Coils"/>
    </source>
</evidence>
<feature type="coiled-coil region" evidence="1">
    <location>
        <begin position="5"/>
        <end position="32"/>
    </location>
</feature>
<dbReference type="Pfam" id="PF01926">
    <property type="entry name" value="MMR_HSR1"/>
    <property type="match status" value="1"/>
</dbReference>
<name>A0A517R6A7_9PLAN</name>
<sequence>MTSLLQEYAGTLERLERELHQLEQNCGLLQLDPIVGRPWHELLVEKLIPQTGRGAYLVVGIVGGTNIGKSVIFNHLAGERVSATTPLASGTRHPVCLVPQGFGESRELAEVFPKFDLKPWVEADAALQEDDRDLLFWRESGAIPSNLVLLDTPDVDSDARVNWDRAAKVRSAADVLLVVLTQQKYNDAAIREFFARAAREEKAIVLVFNQLHLPEDADYWTTWTKTFCESTGVSPEYVYLAPHDRAAAEQGELSFVEHSWPPEAEDGKQIAEGRACDLAESLSRLHFDEVRLRTLKGAIRQLADRRAGIPGYLAEIQERSGRLAAVEERLRSESVVRISDWPTIPANTLVSEIRRWWKEHQTGWVRGVSSFYDVVGTGVMWPVKQLRGERKGRTAIDSYREAEWSAVVRGVTEIVDRLTWMADTGGDLVGEPIRDLLARVDRGELLERLREGHLGCDLQADLQLLVEVEMQKFEKEAPITFAVIQKLHVAGAGLRPVMSVGLFLGFGGADIAAQALTSAVAQSTLHVMADLAGGTAASVAGEQVVAKGAGYGVGQLQAMMQRLQDRFAERRLAWFAELLRREFLGELADELASAATLAESKEFQNVSELTERLPKQFEEAIEAMTASDNVHGQ</sequence>
<organism evidence="3 4">
    <name type="scientific">Stratiformator vulcanicus</name>
    <dbReference type="NCBI Taxonomy" id="2527980"/>
    <lineage>
        <taxon>Bacteria</taxon>
        <taxon>Pseudomonadati</taxon>
        <taxon>Planctomycetota</taxon>
        <taxon>Planctomycetia</taxon>
        <taxon>Planctomycetales</taxon>
        <taxon>Planctomycetaceae</taxon>
        <taxon>Stratiformator</taxon>
    </lineage>
</organism>
<dbReference type="Proteomes" id="UP000317318">
    <property type="component" value="Chromosome"/>
</dbReference>
<reference evidence="3 4" key="1">
    <citation type="submission" date="2019-02" db="EMBL/GenBank/DDBJ databases">
        <title>Deep-cultivation of Planctomycetes and their phenomic and genomic characterization uncovers novel biology.</title>
        <authorList>
            <person name="Wiegand S."/>
            <person name="Jogler M."/>
            <person name="Boedeker C."/>
            <person name="Pinto D."/>
            <person name="Vollmers J."/>
            <person name="Rivas-Marin E."/>
            <person name="Kohn T."/>
            <person name="Peeters S.H."/>
            <person name="Heuer A."/>
            <person name="Rast P."/>
            <person name="Oberbeckmann S."/>
            <person name="Bunk B."/>
            <person name="Jeske O."/>
            <person name="Meyerdierks A."/>
            <person name="Storesund J.E."/>
            <person name="Kallscheuer N."/>
            <person name="Luecker S."/>
            <person name="Lage O.M."/>
            <person name="Pohl T."/>
            <person name="Merkel B.J."/>
            <person name="Hornburger P."/>
            <person name="Mueller R.-W."/>
            <person name="Bruemmer F."/>
            <person name="Labrenz M."/>
            <person name="Spormann A.M."/>
            <person name="Op den Camp H."/>
            <person name="Overmann J."/>
            <person name="Amann R."/>
            <person name="Jetten M.S.M."/>
            <person name="Mascher T."/>
            <person name="Medema M.H."/>
            <person name="Devos D.P."/>
            <person name="Kaster A.-K."/>
            <person name="Ovreas L."/>
            <person name="Rohde M."/>
            <person name="Galperin M.Y."/>
            <person name="Jogler C."/>
        </authorList>
    </citation>
    <scope>NUCLEOTIDE SEQUENCE [LARGE SCALE GENOMIC DNA]</scope>
    <source>
        <strain evidence="3 4">Pan189</strain>
    </source>
</reference>
<gene>
    <name evidence="3" type="ORF">Pan189_37820</name>
</gene>
<dbReference type="PANTHER" id="PTHR42698">
    <property type="entry name" value="GTPASE ERA"/>
    <property type="match status" value="1"/>
</dbReference>
<dbReference type="InterPro" id="IPR005662">
    <property type="entry name" value="GTPase_Era-like"/>
</dbReference>
<dbReference type="AlphaFoldDB" id="A0A517R6A7"/>
<dbReference type="EMBL" id="CP036268">
    <property type="protein sequence ID" value="QDT39375.1"/>
    <property type="molecule type" value="Genomic_DNA"/>
</dbReference>
<accession>A0A517R6A7</accession>